<protein>
    <recommendedName>
        <fullName evidence="10">Torsin-1A C-terminal domain-containing protein</fullName>
    </recommendedName>
</protein>
<dbReference type="InterPro" id="IPR049337">
    <property type="entry name" value="TOR1A_C"/>
</dbReference>
<feature type="region of interest" description="Disordered" evidence="8">
    <location>
        <begin position="1"/>
        <end position="58"/>
    </location>
</feature>
<keyword evidence="6 9" id="KW-1133">Transmembrane helix</keyword>
<evidence type="ECO:0000256" key="2">
    <source>
        <dbReference type="ARBA" id="ARBA00006235"/>
    </source>
</evidence>
<evidence type="ECO:0000256" key="6">
    <source>
        <dbReference type="ARBA" id="ARBA00022989"/>
    </source>
</evidence>
<evidence type="ECO:0000256" key="1">
    <source>
        <dbReference type="ARBA" id="ARBA00004167"/>
    </source>
</evidence>
<dbReference type="InterPro" id="IPR027417">
    <property type="entry name" value="P-loop_NTPase"/>
</dbReference>
<gene>
    <name evidence="11" type="ORF">GSLYS_00011065001</name>
</gene>
<evidence type="ECO:0000259" key="10">
    <source>
        <dbReference type="Pfam" id="PF21376"/>
    </source>
</evidence>
<keyword evidence="7 9" id="KW-0472">Membrane</keyword>
<keyword evidence="12" id="KW-1185">Reference proteome</keyword>
<organism evidence="11 12">
    <name type="scientific">Lymnaea stagnalis</name>
    <name type="common">Great pond snail</name>
    <name type="synonym">Helix stagnalis</name>
    <dbReference type="NCBI Taxonomy" id="6523"/>
    <lineage>
        <taxon>Eukaryota</taxon>
        <taxon>Metazoa</taxon>
        <taxon>Spiralia</taxon>
        <taxon>Lophotrochozoa</taxon>
        <taxon>Mollusca</taxon>
        <taxon>Gastropoda</taxon>
        <taxon>Heterobranchia</taxon>
        <taxon>Euthyneura</taxon>
        <taxon>Panpulmonata</taxon>
        <taxon>Hygrophila</taxon>
        <taxon>Lymnaeoidea</taxon>
        <taxon>Lymnaeidae</taxon>
        <taxon>Lymnaea</taxon>
    </lineage>
</organism>
<dbReference type="GO" id="GO:0005788">
    <property type="term" value="C:endoplasmic reticulum lumen"/>
    <property type="evidence" value="ECO:0007669"/>
    <property type="project" value="TreeGrafter"/>
</dbReference>
<dbReference type="InterPro" id="IPR010448">
    <property type="entry name" value="Torsin"/>
</dbReference>
<dbReference type="GO" id="GO:0005524">
    <property type="term" value="F:ATP binding"/>
    <property type="evidence" value="ECO:0007669"/>
    <property type="project" value="UniProtKB-KW"/>
</dbReference>
<dbReference type="AlphaFoldDB" id="A0AAV2HSS6"/>
<dbReference type="Pfam" id="PF06309">
    <property type="entry name" value="Torsin"/>
    <property type="match status" value="1"/>
</dbReference>
<comment type="similarity">
    <text evidence="2">Belongs to the ClpA/ClpB family. Torsin subfamily.</text>
</comment>
<evidence type="ECO:0000256" key="5">
    <source>
        <dbReference type="ARBA" id="ARBA00022840"/>
    </source>
</evidence>
<dbReference type="SUPFAM" id="SSF52540">
    <property type="entry name" value="P-loop containing nucleoside triphosphate hydrolases"/>
    <property type="match status" value="1"/>
</dbReference>
<evidence type="ECO:0000256" key="9">
    <source>
        <dbReference type="SAM" id="Phobius"/>
    </source>
</evidence>
<comment type="caution">
    <text evidence="11">The sequence shown here is derived from an EMBL/GenBank/DDBJ whole genome shotgun (WGS) entry which is preliminary data.</text>
</comment>
<dbReference type="PANTHER" id="PTHR10760:SF1">
    <property type="entry name" value="TORSIN-4A"/>
    <property type="match status" value="1"/>
</dbReference>
<feature type="domain" description="Torsin-1A C-terminal" evidence="10">
    <location>
        <begin position="472"/>
        <end position="528"/>
    </location>
</feature>
<evidence type="ECO:0000256" key="8">
    <source>
        <dbReference type="SAM" id="MobiDB-lite"/>
    </source>
</evidence>
<evidence type="ECO:0000313" key="12">
    <source>
        <dbReference type="Proteomes" id="UP001497497"/>
    </source>
</evidence>
<proteinExistence type="inferred from homology"/>
<dbReference type="GO" id="GO:0016887">
    <property type="term" value="F:ATP hydrolysis activity"/>
    <property type="evidence" value="ECO:0007669"/>
    <property type="project" value="InterPro"/>
</dbReference>
<dbReference type="Gene3D" id="3.40.50.300">
    <property type="entry name" value="P-loop containing nucleotide triphosphate hydrolases"/>
    <property type="match status" value="1"/>
</dbReference>
<dbReference type="Proteomes" id="UP001497497">
    <property type="component" value="Unassembled WGS sequence"/>
</dbReference>
<dbReference type="GO" id="GO:0016020">
    <property type="term" value="C:membrane"/>
    <property type="evidence" value="ECO:0007669"/>
    <property type="project" value="UniProtKB-SubCell"/>
</dbReference>
<evidence type="ECO:0000256" key="3">
    <source>
        <dbReference type="ARBA" id="ARBA00022692"/>
    </source>
</evidence>
<dbReference type="GO" id="GO:0005635">
    <property type="term" value="C:nuclear envelope"/>
    <property type="evidence" value="ECO:0007669"/>
    <property type="project" value="TreeGrafter"/>
</dbReference>
<feature type="compositionally biased region" description="Basic and acidic residues" evidence="8">
    <location>
        <begin position="45"/>
        <end position="56"/>
    </location>
</feature>
<feature type="compositionally biased region" description="Acidic residues" evidence="8">
    <location>
        <begin position="1"/>
        <end position="10"/>
    </location>
</feature>
<keyword evidence="5" id="KW-0067">ATP-binding</keyword>
<sequence>MEPMDLDSDGDSSFRWSHQRYSTGLQSPLPANNTRSGSDVSDMDIDAHSPMHKPNDLKSSASWDCISNVLSSVLSIKQGCDSDTNDFAEQSQETKPTTFGNIELPALHISNMTNEHTNPRDPTLTNVQGAAALKNGIKKPGYGLPEEDPLFAHFPQSHSKTSDENVSFRRRPILQSLDRKPVLPNNISIRPLVKKLSDINSQELSESGSRRFCSCKQFFLLFFVCIIFGLVAYVIYLQKQICRSDNFFNKKVLEIDLEANVFGQHIATKIIPDKIDEYMHRFHTNHDLSLSAFEYELQKAPLCKPLVLSFHGWTGVGKNYISKIISDSFKHSKVSHFIMPFHFPHRTYESLYRDQIEQWIVGNTTSCVVNVVVVDEMDKAFPNVVEGIANAITSLTQPCSLATPTLILLLSNSHAVDINRAFLKFLSTSTDKKREEFSLEDLGSIFYDNSEWWYSYLFDKKLLDAFVPFLPLEKTHVIQCIRRDLVAKRFSTDSQSIDKILKELSFSMFGNLELSSTGCKRVADKVDYIMLDKP</sequence>
<reference evidence="11 12" key="1">
    <citation type="submission" date="2024-04" db="EMBL/GenBank/DDBJ databases">
        <authorList>
            <consortium name="Genoscope - CEA"/>
            <person name="William W."/>
        </authorList>
    </citation>
    <scope>NUCLEOTIDE SEQUENCE [LARGE SCALE GENOMIC DNA]</scope>
</reference>
<accession>A0AAV2HSS6</accession>
<evidence type="ECO:0000313" key="11">
    <source>
        <dbReference type="EMBL" id="CAL1537152.1"/>
    </source>
</evidence>
<name>A0AAV2HSS6_LYMST</name>
<feature type="compositionally biased region" description="Polar residues" evidence="8">
    <location>
        <begin position="14"/>
        <end position="39"/>
    </location>
</feature>
<dbReference type="EMBL" id="CAXITT010000251">
    <property type="protein sequence ID" value="CAL1537152.1"/>
    <property type="molecule type" value="Genomic_DNA"/>
</dbReference>
<comment type="subcellular location">
    <subcellularLocation>
        <location evidence="1">Membrane</location>
        <topology evidence="1">Single-pass membrane protein</topology>
    </subcellularLocation>
</comment>
<evidence type="ECO:0000256" key="4">
    <source>
        <dbReference type="ARBA" id="ARBA00022741"/>
    </source>
</evidence>
<keyword evidence="4" id="KW-0547">Nucleotide-binding</keyword>
<evidence type="ECO:0000256" key="7">
    <source>
        <dbReference type="ARBA" id="ARBA00023136"/>
    </source>
</evidence>
<keyword evidence="3 9" id="KW-0812">Transmembrane</keyword>
<dbReference type="PANTHER" id="PTHR10760">
    <property type="entry name" value="TORSIN"/>
    <property type="match status" value="1"/>
</dbReference>
<feature type="transmembrane region" description="Helical" evidence="9">
    <location>
        <begin position="218"/>
        <end position="236"/>
    </location>
</feature>
<dbReference type="Pfam" id="PF21376">
    <property type="entry name" value="TOR1A_C"/>
    <property type="match status" value="1"/>
</dbReference>